<keyword evidence="1" id="KW-0812">Transmembrane</keyword>
<accession>A0A543B021</accession>
<keyword evidence="1" id="KW-1133">Transmembrane helix</keyword>
<dbReference type="EMBL" id="VFOW01000001">
    <property type="protein sequence ID" value="TQL78100.1"/>
    <property type="molecule type" value="Genomic_DNA"/>
</dbReference>
<feature type="domain" description="DUF1707" evidence="2">
    <location>
        <begin position="10"/>
        <end position="61"/>
    </location>
</feature>
<dbReference type="InParanoid" id="A0A543B021"/>
<proteinExistence type="predicted"/>
<comment type="caution">
    <text evidence="3">The sequence shown here is derived from an EMBL/GenBank/DDBJ whole genome shotgun (WGS) entry which is preliminary data.</text>
</comment>
<evidence type="ECO:0000259" key="2">
    <source>
        <dbReference type="Pfam" id="PF08044"/>
    </source>
</evidence>
<gene>
    <name evidence="3" type="ORF">FB566_3677</name>
</gene>
<reference evidence="3 4" key="1">
    <citation type="submission" date="2019-06" db="EMBL/GenBank/DDBJ databases">
        <title>Sequencing the genomes of 1000 actinobacteria strains.</title>
        <authorList>
            <person name="Klenk H.-P."/>
        </authorList>
    </citation>
    <scope>NUCLEOTIDE SEQUENCE [LARGE SCALE GENOMIC DNA]</scope>
    <source>
        <strain evidence="3 4">DSM 45928</strain>
    </source>
</reference>
<dbReference type="PANTHER" id="PTHR40763">
    <property type="entry name" value="MEMBRANE PROTEIN-RELATED"/>
    <property type="match status" value="1"/>
</dbReference>
<dbReference type="OrthoDB" id="3748531at2"/>
<dbReference type="RefSeq" id="WP_142042036.1">
    <property type="nucleotide sequence ID" value="NZ_JBHTGS010000001.1"/>
</dbReference>
<feature type="transmembrane region" description="Helical" evidence="1">
    <location>
        <begin position="95"/>
        <end position="115"/>
    </location>
</feature>
<dbReference type="Proteomes" id="UP000317043">
    <property type="component" value="Unassembled WGS sequence"/>
</dbReference>
<organism evidence="3 4">
    <name type="scientific">Stackebrandtia endophytica</name>
    <dbReference type="NCBI Taxonomy" id="1496996"/>
    <lineage>
        <taxon>Bacteria</taxon>
        <taxon>Bacillati</taxon>
        <taxon>Actinomycetota</taxon>
        <taxon>Actinomycetes</taxon>
        <taxon>Glycomycetales</taxon>
        <taxon>Glycomycetaceae</taxon>
        <taxon>Stackebrandtia</taxon>
    </lineage>
</organism>
<dbReference type="AlphaFoldDB" id="A0A543B021"/>
<evidence type="ECO:0000313" key="3">
    <source>
        <dbReference type="EMBL" id="TQL78100.1"/>
    </source>
</evidence>
<dbReference type="InterPro" id="IPR012551">
    <property type="entry name" value="DUF1707_SHOCT-like"/>
</dbReference>
<name>A0A543B021_9ACTN</name>
<dbReference type="Pfam" id="PF08044">
    <property type="entry name" value="DUF1707"/>
    <property type="match status" value="1"/>
</dbReference>
<sequence>MSEPIEPDARAGDADRKLTAERLKCALDEGRLDLTEYDERLQIAFAAKTYRQLDELVVDIPGVAPLSRSAVAKTTGDGESVDRIRQARIREIKTAWTAFGGAAILFTGIWLIGWMGSGYAGYWPIWVLGVWGIVAVCQTWYTIMRDGSELVDDHSDDDETDDGR</sequence>
<feature type="transmembrane region" description="Helical" evidence="1">
    <location>
        <begin position="121"/>
        <end position="141"/>
    </location>
</feature>
<evidence type="ECO:0000313" key="4">
    <source>
        <dbReference type="Proteomes" id="UP000317043"/>
    </source>
</evidence>
<protein>
    <submittedName>
        <fullName evidence="3">Uncharacterized protein DUF1707</fullName>
    </submittedName>
</protein>
<keyword evidence="4" id="KW-1185">Reference proteome</keyword>
<keyword evidence="1" id="KW-0472">Membrane</keyword>
<dbReference type="PANTHER" id="PTHR40763:SF4">
    <property type="entry name" value="DUF1707 DOMAIN-CONTAINING PROTEIN"/>
    <property type="match status" value="1"/>
</dbReference>
<evidence type="ECO:0000256" key="1">
    <source>
        <dbReference type="SAM" id="Phobius"/>
    </source>
</evidence>